<comment type="caution">
    <text evidence="10">The sequence shown here is derived from an EMBL/GenBank/DDBJ whole genome shotgun (WGS) entry which is preliminary data.</text>
</comment>
<dbReference type="Gene3D" id="1.20.1560.10">
    <property type="entry name" value="ABC transporter type 1, transmembrane domain"/>
    <property type="match status" value="1"/>
</dbReference>
<keyword evidence="11" id="KW-1185">Reference proteome</keyword>
<dbReference type="Gene3D" id="3.40.50.300">
    <property type="entry name" value="P-loop containing nucleotide triphosphate hydrolases"/>
    <property type="match status" value="1"/>
</dbReference>
<dbReference type="EMBL" id="BQKI01000074">
    <property type="protein sequence ID" value="GJN19353.1"/>
    <property type="molecule type" value="Genomic_DNA"/>
</dbReference>
<name>A0AAV5E9B7_ELECO</name>
<reference evidence="10" key="2">
    <citation type="submission" date="2021-12" db="EMBL/GenBank/DDBJ databases">
        <title>Resequencing data analysis of finger millet.</title>
        <authorList>
            <person name="Hatakeyama M."/>
            <person name="Aluri S."/>
            <person name="Balachadran M.T."/>
            <person name="Sivarajan S.R."/>
            <person name="Poveda L."/>
            <person name="Shimizu-Inatsugi R."/>
            <person name="Schlapbach R."/>
            <person name="Sreeman S.M."/>
            <person name="Shimizu K.K."/>
        </authorList>
    </citation>
    <scope>NUCLEOTIDE SEQUENCE</scope>
</reference>
<keyword evidence="7 8" id="KW-0472">Membrane</keyword>
<dbReference type="InterPro" id="IPR044726">
    <property type="entry name" value="ABCC_6TM_D2"/>
</dbReference>
<gene>
    <name evidence="10" type="primary">gb06620</name>
    <name evidence="10" type="ORF">PR202_gb06620</name>
</gene>
<dbReference type="GO" id="GO:0016020">
    <property type="term" value="C:membrane"/>
    <property type="evidence" value="ECO:0007669"/>
    <property type="project" value="UniProtKB-SubCell"/>
</dbReference>
<keyword evidence="2" id="KW-0813">Transport</keyword>
<dbReference type="GO" id="GO:0005524">
    <property type="term" value="F:ATP binding"/>
    <property type="evidence" value="ECO:0007669"/>
    <property type="project" value="UniProtKB-KW"/>
</dbReference>
<feature type="transmembrane region" description="Helical" evidence="8">
    <location>
        <begin position="166"/>
        <end position="186"/>
    </location>
</feature>
<dbReference type="Proteomes" id="UP001054889">
    <property type="component" value="Unassembled WGS sequence"/>
</dbReference>
<dbReference type="SUPFAM" id="SSF52540">
    <property type="entry name" value="P-loop containing nucleoside triphosphate hydrolases"/>
    <property type="match status" value="1"/>
</dbReference>
<dbReference type="AlphaFoldDB" id="A0AAV5E9B7"/>
<evidence type="ECO:0000256" key="1">
    <source>
        <dbReference type="ARBA" id="ARBA00004141"/>
    </source>
</evidence>
<evidence type="ECO:0000256" key="3">
    <source>
        <dbReference type="ARBA" id="ARBA00022692"/>
    </source>
</evidence>
<sequence length="336" mass="37160">MIFSGLLSAQTFFNKMFDSILRAPMSFFDITPSGRILSRASSDQEKIDFSLVYNAGTAVSLCISVFTIIVATCQAAWPSFILVLPLLFLNIRYQNLYVATSRELTRLQGVTEAPVIDHFKETFLGTQTWLGFRMDLIGTVILSATAFLMVILPSDFISKELVGMSISGGLSLNSMLLSTISIICMIENDMEPALFEGTLRNNIDPAGLYSDAEIWQALNSCQLKDLVASKPEKLDTRVADMGNDWSVGQKQLLCFCRVLLKGSQILFMDEATSSVDPQTDATIHSIIRKKFANYTVISIAHRIPTVKDSDRVLVLDAGMTSLLYPINPALHLPYLS</sequence>
<dbReference type="SUPFAM" id="SSF90123">
    <property type="entry name" value="ABC transporter transmembrane region"/>
    <property type="match status" value="1"/>
</dbReference>
<evidence type="ECO:0000256" key="5">
    <source>
        <dbReference type="ARBA" id="ARBA00022840"/>
    </source>
</evidence>
<feature type="transmembrane region" description="Helical" evidence="8">
    <location>
        <begin position="51"/>
        <end position="69"/>
    </location>
</feature>
<dbReference type="CDD" id="cd18580">
    <property type="entry name" value="ABC_6TM_ABCC_D2"/>
    <property type="match status" value="1"/>
</dbReference>
<evidence type="ECO:0000256" key="7">
    <source>
        <dbReference type="ARBA" id="ARBA00023136"/>
    </source>
</evidence>
<feature type="transmembrane region" description="Helical" evidence="8">
    <location>
        <begin position="136"/>
        <end position="154"/>
    </location>
</feature>
<evidence type="ECO:0000313" key="11">
    <source>
        <dbReference type="Proteomes" id="UP001054889"/>
    </source>
</evidence>
<proteinExistence type="predicted"/>
<dbReference type="PANTHER" id="PTHR24223:SF230">
    <property type="entry name" value="OS04G0209300 PROTEIN"/>
    <property type="match status" value="1"/>
</dbReference>
<dbReference type="GO" id="GO:0140359">
    <property type="term" value="F:ABC-type transporter activity"/>
    <property type="evidence" value="ECO:0007669"/>
    <property type="project" value="InterPro"/>
</dbReference>
<dbReference type="Pfam" id="PF00005">
    <property type="entry name" value="ABC_tran"/>
    <property type="match status" value="1"/>
</dbReference>
<comment type="subcellular location">
    <subcellularLocation>
        <location evidence="1">Membrane</location>
        <topology evidence="1">Multi-pass membrane protein</topology>
    </subcellularLocation>
</comment>
<accession>A0AAV5E9B7</accession>
<evidence type="ECO:0000256" key="6">
    <source>
        <dbReference type="ARBA" id="ARBA00022989"/>
    </source>
</evidence>
<reference evidence="10" key="1">
    <citation type="journal article" date="2018" name="DNA Res.">
        <title>Multiple hybrid de novo genome assembly of finger millet, an orphan allotetraploid crop.</title>
        <authorList>
            <person name="Hatakeyama M."/>
            <person name="Aluri S."/>
            <person name="Balachadran M.T."/>
            <person name="Sivarajan S.R."/>
            <person name="Patrignani A."/>
            <person name="Gruter S."/>
            <person name="Poveda L."/>
            <person name="Shimizu-Inatsugi R."/>
            <person name="Baeten J."/>
            <person name="Francoijs K.J."/>
            <person name="Nataraja K.N."/>
            <person name="Reddy Y.A.N."/>
            <person name="Phadnis S."/>
            <person name="Ravikumar R.L."/>
            <person name="Schlapbach R."/>
            <person name="Sreeman S.M."/>
            <person name="Shimizu K.K."/>
        </authorList>
    </citation>
    <scope>NUCLEOTIDE SEQUENCE</scope>
</reference>
<evidence type="ECO:0000313" key="10">
    <source>
        <dbReference type="EMBL" id="GJN19353.1"/>
    </source>
</evidence>
<evidence type="ECO:0000256" key="4">
    <source>
        <dbReference type="ARBA" id="ARBA00022741"/>
    </source>
</evidence>
<keyword evidence="5" id="KW-0067">ATP-binding</keyword>
<keyword evidence="3 8" id="KW-0812">Transmembrane</keyword>
<keyword evidence="4" id="KW-0547">Nucleotide-binding</keyword>
<dbReference type="PROSITE" id="PS50929">
    <property type="entry name" value="ABC_TM1F"/>
    <property type="match status" value="1"/>
</dbReference>
<dbReference type="PANTHER" id="PTHR24223">
    <property type="entry name" value="ATP-BINDING CASSETTE SUB-FAMILY C"/>
    <property type="match status" value="1"/>
</dbReference>
<dbReference type="InterPro" id="IPR036640">
    <property type="entry name" value="ABC1_TM_sf"/>
</dbReference>
<organism evidence="10 11">
    <name type="scientific">Eleusine coracana subsp. coracana</name>
    <dbReference type="NCBI Taxonomy" id="191504"/>
    <lineage>
        <taxon>Eukaryota</taxon>
        <taxon>Viridiplantae</taxon>
        <taxon>Streptophyta</taxon>
        <taxon>Embryophyta</taxon>
        <taxon>Tracheophyta</taxon>
        <taxon>Spermatophyta</taxon>
        <taxon>Magnoliopsida</taxon>
        <taxon>Liliopsida</taxon>
        <taxon>Poales</taxon>
        <taxon>Poaceae</taxon>
        <taxon>PACMAD clade</taxon>
        <taxon>Chloridoideae</taxon>
        <taxon>Cynodonteae</taxon>
        <taxon>Eleusininae</taxon>
        <taxon>Eleusine</taxon>
    </lineage>
</organism>
<dbReference type="InterPro" id="IPR050173">
    <property type="entry name" value="ABC_transporter_C-like"/>
</dbReference>
<feature type="domain" description="ABC transmembrane type-1" evidence="9">
    <location>
        <begin position="1"/>
        <end position="125"/>
    </location>
</feature>
<evidence type="ECO:0000256" key="2">
    <source>
        <dbReference type="ARBA" id="ARBA00022448"/>
    </source>
</evidence>
<evidence type="ECO:0000256" key="8">
    <source>
        <dbReference type="SAM" id="Phobius"/>
    </source>
</evidence>
<keyword evidence="6 8" id="KW-1133">Transmembrane helix</keyword>
<feature type="transmembrane region" description="Helical" evidence="8">
    <location>
        <begin position="75"/>
        <end position="93"/>
    </location>
</feature>
<dbReference type="InterPro" id="IPR003439">
    <property type="entry name" value="ABC_transporter-like_ATP-bd"/>
</dbReference>
<dbReference type="InterPro" id="IPR027417">
    <property type="entry name" value="P-loop_NTPase"/>
</dbReference>
<dbReference type="Pfam" id="PF00664">
    <property type="entry name" value="ABC_membrane"/>
    <property type="match status" value="1"/>
</dbReference>
<protein>
    <recommendedName>
        <fullName evidence="9">ABC transmembrane type-1 domain-containing protein</fullName>
    </recommendedName>
</protein>
<evidence type="ECO:0000259" key="9">
    <source>
        <dbReference type="PROSITE" id="PS50929"/>
    </source>
</evidence>
<dbReference type="InterPro" id="IPR011527">
    <property type="entry name" value="ABC1_TM_dom"/>
</dbReference>
<dbReference type="GO" id="GO:0016887">
    <property type="term" value="F:ATP hydrolysis activity"/>
    <property type="evidence" value="ECO:0007669"/>
    <property type="project" value="InterPro"/>
</dbReference>